<name>A0A7X2INP4_9BURK</name>
<dbReference type="Proteomes" id="UP000446768">
    <property type="component" value="Unassembled WGS sequence"/>
</dbReference>
<dbReference type="RefSeq" id="WP_154375703.1">
    <property type="nucleotide sequence ID" value="NZ_WKJJ01000009.1"/>
</dbReference>
<feature type="chain" id="PRO_5031256291" evidence="1">
    <location>
        <begin position="29"/>
        <end position="248"/>
    </location>
</feature>
<dbReference type="InterPro" id="IPR010239">
    <property type="entry name" value="CHP02001"/>
</dbReference>
<accession>A0A7X2INP4</accession>
<dbReference type="EMBL" id="WKJJ01000009">
    <property type="protein sequence ID" value="MRV73296.1"/>
    <property type="molecule type" value="Genomic_DNA"/>
</dbReference>
<organism evidence="2 3">
    <name type="scientific">Pseudoduganella rivuli</name>
    <dbReference type="NCBI Taxonomy" id="2666085"/>
    <lineage>
        <taxon>Bacteria</taxon>
        <taxon>Pseudomonadati</taxon>
        <taxon>Pseudomonadota</taxon>
        <taxon>Betaproteobacteria</taxon>
        <taxon>Burkholderiales</taxon>
        <taxon>Oxalobacteraceae</taxon>
        <taxon>Telluria group</taxon>
        <taxon>Pseudoduganella</taxon>
    </lineage>
</organism>
<protein>
    <submittedName>
        <fullName evidence="2">Uncharacterized protein</fullName>
    </submittedName>
</protein>
<sequence length="248" mass="26123">MKYMTKPSSVAAAVALAVAAMGAGLAHAEEAKPDHEVSFNAAVTSDYRYRGISQSRLKPALQAGADYTHNPTGLYVGTWASSIKWIKDGGGDTNLEWDIYGGKRGEIAPGVTYDVGGLYYFYPSNGLKPSANTFEVYGQVGYGPATLKYSSSTTNLFGFADSKHSGYLDAQINQELAEGLVLNLHVGHQKVSHNSAASYTDYKIGVTKDFGVAAVSLAVIKANSDAYVGAGGKDLAKTGAVLTVSKVF</sequence>
<gene>
    <name evidence="2" type="ORF">GJ700_16410</name>
</gene>
<evidence type="ECO:0000313" key="2">
    <source>
        <dbReference type="EMBL" id="MRV73296.1"/>
    </source>
</evidence>
<dbReference type="Pfam" id="PF09694">
    <property type="entry name" value="Gcw_chp"/>
    <property type="match status" value="1"/>
</dbReference>
<evidence type="ECO:0000313" key="3">
    <source>
        <dbReference type="Proteomes" id="UP000446768"/>
    </source>
</evidence>
<proteinExistence type="predicted"/>
<dbReference type="NCBIfam" id="TIGR02001">
    <property type="entry name" value="gcw_chp"/>
    <property type="match status" value="1"/>
</dbReference>
<keyword evidence="1" id="KW-0732">Signal</keyword>
<reference evidence="2 3" key="1">
    <citation type="submission" date="2019-11" db="EMBL/GenBank/DDBJ databases">
        <title>Novel species isolated from a subtropical stream in China.</title>
        <authorList>
            <person name="Lu H."/>
        </authorList>
    </citation>
    <scope>NUCLEOTIDE SEQUENCE [LARGE SCALE GENOMIC DNA]</scope>
    <source>
        <strain evidence="2 3">FT92W</strain>
    </source>
</reference>
<comment type="caution">
    <text evidence="2">The sequence shown here is derived from an EMBL/GenBank/DDBJ whole genome shotgun (WGS) entry which is preliminary data.</text>
</comment>
<feature type="signal peptide" evidence="1">
    <location>
        <begin position="1"/>
        <end position="28"/>
    </location>
</feature>
<keyword evidence="3" id="KW-1185">Reference proteome</keyword>
<dbReference type="AlphaFoldDB" id="A0A7X2INP4"/>
<evidence type="ECO:0000256" key="1">
    <source>
        <dbReference type="SAM" id="SignalP"/>
    </source>
</evidence>